<keyword evidence="1" id="KW-0732">Signal</keyword>
<feature type="chain" id="PRO_5030092462" evidence="1">
    <location>
        <begin position="24"/>
        <end position="141"/>
    </location>
</feature>
<evidence type="ECO:0000313" key="3">
    <source>
        <dbReference type="Proteomes" id="UP000271624"/>
    </source>
</evidence>
<feature type="signal peptide" evidence="1">
    <location>
        <begin position="1"/>
        <end position="23"/>
    </location>
</feature>
<reference evidence="2" key="1">
    <citation type="submission" date="2018-12" db="EMBL/GenBank/DDBJ databases">
        <authorList>
            <person name="Will S."/>
            <person name="Neumann-Schaal M."/>
            <person name="Henke P."/>
        </authorList>
    </citation>
    <scope>NUCLEOTIDE SEQUENCE</scope>
    <source>
        <strain evidence="2">PCC 7102</strain>
    </source>
</reference>
<organism evidence="2 3">
    <name type="scientific">Dulcicalothrix desertica PCC 7102</name>
    <dbReference type="NCBI Taxonomy" id="232991"/>
    <lineage>
        <taxon>Bacteria</taxon>
        <taxon>Bacillati</taxon>
        <taxon>Cyanobacteriota</taxon>
        <taxon>Cyanophyceae</taxon>
        <taxon>Nostocales</taxon>
        <taxon>Calotrichaceae</taxon>
        <taxon>Dulcicalothrix</taxon>
    </lineage>
</organism>
<dbReference type="OrthoDB" id="794286at2"/>
<dbReference type="RefSeq" id="WP_127086865.1">
    <property type="nucleotide sequence ID" value="NZ_RSCL01000039.1"/>
</dbReference>
<dbReference type="Pfam" id="PF12098">
    <property type="entry name" value="DUF3574"/>
    <property type="match status" value="1"/>
</dbReference>
<dbReference type="InterPro" id="IPR021957">
    <property type="entry name" value="DUF3574"/>
</dbReference>
<dbReference type="AlphaFoldDB" id="A0A433UPW5"/>
<dbReference type="PROSITE" id="PS51257">
    <property type="entry name" value="PROKAR_LIPOPROTEIN"/>
    <property type="match status" value="1"/>
</dbReference>
<keyword evidence="3" id="KW-1185">Reference proteome</keyword>
<accession>A0A433UPW5</accession>
<comment type="caution">
    <text evidence="2">The sequence shown here is derived from an EMBL/GenBank/DDBJ whole genome shotgun (WGS) entry which is preliminary data.</text>
</comment>
<evidence type="ECO:0000313" key="2">
    <source>
        <dbReference type="EMBL" id="RUS95875.1"/>
    </source>
</evidence>
<proteinExistence type="predicted"/>
<name>A0A433UPW5_9CYAN</name>
<protein>
    <submittedName>
        <fullName evidence="2">Lipoprotein</fullName>
    </submittedName>
</protein>
<gene>
    <name evidence="2" type="ORF">DSM106972_088880</name>
</gene>
<dbReference type="Proteomes" id="UP000271624">
    <property type="component" value="Unassembled WGS sequence"/>
</dbReference>
<sequence length="141" mass="15803">MLLNFKNSLKSLTLAGLMLSSSACTNLMTRAESSDKTLIKEELYFGLSKPGGKTISEVEWQQFLNRVITPRFKDGLTVVDANGQYLSSSGVLVKEKSKLIILIYEENSTKNKMVKDTISNYKQTFHQEAVLRVTSNVKVSF</sequence>
<evidence type="ECO:0000256" key="1">
    <source>
        <dbReference type="SAM" id="SignalP"/>
    </source>
</evidence>
<reference evidence="2" key="2">
    <citation type="journal article" date="2019" name="Genome Biol. Evol.">
        <title>Day and night: Metabolic profiles and evolutionary relationships of six axenic non-marine cyanobacteria.</title>
        <authorList>
            <person name="Will S.E."/>
            <person name="Henke P."/>
            <person name="Boedeker C."/>
            <person name="Huang S."/>
            <person name="Brinkmann H."/>
            <person name="Rohde M."/>
            <person name="Jarek M."/>
            <person name="Friedl T."/>
            <person name="Seufert S."/>
            <person name="Schumacher M."/>
            <person name="Overmann J."/>
            <person name="Neumann-Schaal M."/>
            <person name="Petersen J."/>
        </authorList>
    </citation>
    <scope>NUCLEOTIDE SEQUENCE [LARGE SCALE GENOMIC DNA]</scope>
    <source>
        <strain evidence="2">PCC 7102</strain>
    </source>
</reference>
<keyword evidence="2" id="KW-0449">Lipoprotein</keyword>
<dbReference type="EMBL" id="RSCL01000039">
    <property type="protein sequence ID" value="RUS95875.1"/>
    <property type="molecule type" value="Genomic_DNA"/>
</dbReference>